<gene>
    <name evidence="7" type="ORF">L203_103236</name>
</gene>
<keyword evidence="5" id="KW-0186">Copper</keyword>
<feature type="compositionally biased region" description="Polar residues" evidence="6">
    <location>
        <begin position="143"/>
        <end position="157"/>
    </location>
</feature>
<proteinExistence type="inferred from homology"/>
<evidence type="ECO:0000313" key="8">
    <source>
        <dbReference type="Proteomes" id="UP000094043"/>
    </source>
</evidence>
<keyword evidence="8" id="KW-1185">Reference proteome</keyword>
<dbReference type="Pfam" id="PF04145">
    <property type="entry name" value="Ctr"/>
    <property type="match status" value="1"/>
</dbReference>
<dbReference type="KEGG" id="cdep:91087447"/>
<evidence type="ECO:0000256" key="6">
    <source>
        <dbReference type="SAM" id="MobiDB-lite"/>
    </source>
</evidence>
<name>A0AAJ8M1W5_9TREE</name>
<accession>A0AAJ8M1W5</accession>
<dbReference type="GeneID" id="91087447"/>
<evidence type="ECO:0000256" key="4">
    <source>
        <dbReference type="ARBA" id="ARBA00023136"/>
    </source>
</evidence>
<dbReference type="EMBL" id="CP143786">
    <property type="protein sequence ID" value="WVN88037.1"/>
    <property type="molecule type" value="Genomic_DNA"/>
</dbReference>
<feature type="region of interest" description="Disordered" evidence="6">
    <location>
        <begin position="1"/>
        <end position="21"/>
    </location>
</feature>
<evidence type="ECO:0000313" key="7">
    <source>
        <dbReference type="EMBL" id="WVN88037.1"/>
    </source>
</evidence>
<sequence>MSNSLYGRHDGHDMSGMDNMPSSSNNMGMGMKMYFHGSLGGDMGVCIGLFLFAVFERYLVAFRRACDSSWRRGLIGYARPTSAGRLEQSDGQSTSLSAPTSLSRRPSIQKAYNSVSQFNLPVDKDADMEDVAPYTASTARGYLTSSYNPAEGSQPTTENEAQNEKQKEKAVERGELHTHLPRAVRRTLDPGRQGRWSRPFRWTVDVPRGLLQALQVAVHYLLMLVVMTFNIWWTISVIIGSGVGEMLFGRFGSSPVGH</sequence>
<reference evidence="7" key="3">
    <citation type="submission" date="2024-01" db="EMBL/GenBank/DDBJ databases">
        <authorList>
            <person name="Coelho M.A."/>
            <person name="David-Palma M."/>
            <person name="Shea T."/>
            <person name="Sun S."/>
            <person name="Cuomo C.A."/>
            <person name="Heitman J."/>
        </authorList>
    </citation>
    <scope>NUCLEOTIDE SEQUENCE</scope>
    <source>
        <strain evidence="7">CBS 7841</strain>
    </source>
</reference>
<dbReference type="GO" id="GO:0005886">
    <property type="term" value="C:plasma membrane"/>
    <property type="evidence" value="ECO:0007669"/>
    <property type="project" value="TreeGrafter"/>
</dbReference>
<protein>
    <recommendedName>
        <fullName evidence="5">Copper transport protein</fullName>
    </recommendedName>
</protein>
<keyword evidence="5" id="KW-0813">Transport</keyword>
<comment type="subcellular location">
    <subcellularLocation>
        <location evidence="1 5">Membrane</location>
        <topology evidence="1 5">Multi-pass membrane protein</topology>
    </subcellularLocation>
</comment>
<evidence type="ECO:0000256" key="3">
    <source>
        <dbReference type="ARBA" id="ARBA00022989"/>
    </source>
</evidence>
<reference evidence="7" key="1">
    <citation type="submission" date="2016-06" db="EMBL/GenBank/DDBJ databases">
        <authorList>
            <person name="Cuomo C."/>
            <person name="Litvintseva A."/>
            <person name="Heitman J."/>
            <person name="Chen Y."/>
            <person name="Sun S."/>
            <person name="Springer D."/>
            <person name="Dromer F."/>
            <person name="Young S."/>
            <person name="Zeng Q."/>
            <person name="Chapman S."/>
            <person name="Gujja S."/>
            <person name="Saif S."/>
            <person name="Birren B."/>
        </authorList>
    </citation>
    <scope>NUCLEOTIDE SEQUENCE</scope>
    <source>
        <strain evidence="7">CBS 7841</strain>
    </source>
</reference>
<dbReference type="PANTHER" id="PTHR12483:SF27">
    <property type="entry name" value="COPPER TRANSPORT PROTEIN CTR1"/>
    <property type="match status" value="1"/>
</dbReference>
<feature type="transmembrane region" description="Helical" evidence="5">
    <location>
        <begin position="217"/>
        <end position="239"/>
    </location>
</feature>
<dbReference type="InterPro" id="IPR007274">
    <property type="entry name" value="Cop_transporter"/>
</dbReference>
<feature type="region of interest" description="Disordered" evidence="6">
    <location>
        <begin position="143"/>
        <end position="168"/>
    </location>
</feature>
<feature type="compositionally biased region" description="Polar residues" evidence="6">
    <location>
        <begin position="89"/>
        <end position="106"/>
    </location>
</feature>
<reference evidence="7" key="2">
    <citation type="journal article" date="2022" name="Elife">
        <title>Obligate sexual reproduction of a homothallic fungus closely related to the Cryptococcus pathogenic species complex.</title>
        <authorList>
            <person name="Passer A.R."/>
            <person name="Clancey S.A."/>
            <person name="Shea T."/>
            <person name="David-Palma M."/>
            <person name="Averette A.F."/>
            <person name="Boekhout T."/>
            <person name="Porcel B.M."/>
            <person name="Nowrousian M."/>
            <person name="Cuomo C.A."/>
            <person name="Sun S."/>
            <person name="Heitman J."/>
            <person name="Coelho M.A."/>
        </authorList>
    </citation>
    <scope>NUCLEOTIDE SEQUENCE</scope>
    <source>
        <strain evidence="7">CBS 7841</strain>
    </source>
</reference>
<keyword evidence="2 5" id="KW-0812">Transmembrane</keyword>
<keyword evidence="5" id="KW-0406">Ion transport</keyword>
<organism evidence="7 8">
    <name type="scientific">Cryptococcus depauperatus CBS 7841</name>
    <dbReference type="NCBI Taxonomy" id="1295531"/>
    <lineage>
        <taxon>Eukaryota</taxon>
        <taxon>Fungi</taxon>
        <taxon>Dikarya</taxon>
        <taxon>Basidiomycota</taxon>
        <taxon>Agaricomycotina</taxon>
        <taxon>Tremellomycetes</taxon>
        <taxon>Tremellales</taxon>
        <taxon>Cryptococcaceae</taxon>
        <taxon>Cryptococcus</taxon>
    </lineage>
</organism>
<keyword evidence="3 5" id="KW-1133">Transmembrane helix</keyword>
<dbReference type="AlphaFoldDB" id="A0AAJ8M1W5"/>
<feature type="region of interest" description="Disordered" evidence="6">
    <location>
        <begin position="84"/>
        <end position="106"/>
    </location>
</feature>
<evidence type="ECO:0000256" key="1">
    <source>
        <dbReference type="ARBA" id="ARBA00004141"/>
    </source>
</evidence>
<feature type="transmembrane region" description="Helical" evidence="5">
    <location>
        <begin position="33"/>
        <end position="55"/>
    </location>
</feature>
<evidence type="ECO:0000256" key="5">
    <source>
        <dbReference type="RuleBase" id="RU367022"/>
    </source>
</evidence>
<dbReference type="GO" id="GO:0005375">
    <property type="term" value="F:copper ion transmembrane transporter activity"/>
    <property type="evidence" value="ECO:0007669"/>
    <property type="project" value="UniProtKB-UniRule"/>
</dbReference>
<evidence type="ECO:0000256" key="2">
    <source>
        <dbReference type="ARBA" id="ARBA00022692"/>
    </source>
</evidence>
<comment type="similarity">
    <text evidence="5">Belongs to the copper transporter (Ctr) (TC 1.A.56) family. SLC31A subfamily.</text>
</comment>
<keyword evidence="4 5" id="KW-0472">Membrane</keyword>
<keyword evidence="5" id="KW-0187">Copper transport</keyword>
<dbReference type="Proteomes" id="UP000094043">
    <property type="component" value="Chromosome 3"/>
</dbReference>
<dbReference type="RefSeq" id="XP_066068737.1">
    <property type="nucleotide sequence ID" value="XM_066212640.1"/>
</dbReference>
<dbReference type="PANTHER" id="PTHR12483">
    <property type="entry name" value="SOLUTE CARRIER FAMILY 31 COPPER TRANSPORTERS"/>
    <property type="match status" value="1"/>
</dbReference>